<dbReference type="CDD" id="cd01960">
    <property type="entry name" value="nsLTP1"/>
    <property type="match status" value="1"/>
</dbReference>
<keyword evidence="3 6" id="KW-0813">Transport</keyword>
<evidence type="ECO:0000256" key="4">
    <source>
        <dbReference type="ARBA" id="ARBA00023121"/>
    </source>
</evidence>
<keyword evidence="4 6" id="KW-0446">Lipid-binding</keyword>
<name>A0A978UIW8_ZIZJJ</name>
<evidence type="ECO:0000256" key="5">
    <source>
        <dbReference type="ARBA" id="ARBA00023157"/>
    </source>
</evidence>
<proteinExistence type="inferred from homology"/>
<evidence type="ECO:0000313" key="11">
    <source>
        <dbReference type="Proteomes" id="UP000813462"/>
    </source>
</evidence>
<sequence length="200" mass="21846">MTGRRLVKLMCLVVFCMVFCAPSKARAQQVTCNQVVRYLTPCISYVETGGSVPVTCCNGIKTLYGVAQTTQDRQSVCNCLKQAVSQVPYSGFNVGLAAGLPSKCGINIPYKISPSTDCNTKGHSSNKMQPGAEHVESMPWLRNKRRSCNTTLLQWNTFPQKNGQNKTRPPNHLQSDIDVDCSTDGFSASTRYNISGGLKP</sequence>
<dbReference type="InterPro" id="IPR036312">
    <property type="entry name" value="Bifun_inhib/LTP/seed_sf"/>
</dbReference>
<keyword evidence="5" id="KW-1015">Disulfide bond</keyword>
<comment type="similarity">
    <text evidence="2 6">Belongs to the plant LTP family.</text>
</comment>
<comment type="caution">
    <text evidence="10">The sequence shown here is derived from an EMBL/GenBank/DDBJ whole genome shotgun (WGS) entry which is preliminary data.</text>
</comment>
<dbReference type="Pfam" id="PF00234">
    <property type="entry name" value="Tryp_alpha_amyl"/>
    <property type="match status" value="1"/>
</dbReference>
<dbReference type="InterPro" id="IPR000528">
    <property type="entry name" value="Plant_nsLTP"/>
</dbReference>
<dbReference type="GO" id="GO:0006869">
    <property type="term" value="P:lipid transport"/>
    <property type="evidence" value="ECO:0007669"/>
    <property type="project" value="InterPro"/>
</dbReference>
<feature type="chain" id="PRO_5037747151" description="Non-specific lipid-transfer protein" evidence="8">
    <location>
        <begin position="28"/>
        <end position="200"/>
    </location>
</feature>
<organism evidence="10 11">
    <name type="scientific">Ziziphus jujuba var. spinosa</name>
    <dbReference type="NCBI Taxonomy" id="714518"/>
    <lineage>
        <taxon>Eukaryota</taxon>
        <taxon>Viridiplantae</taxon>
        <taxon>Streptophyta</taxon>
        <taxon>Embryophyta</taxon>
        <taxon>Tracheophyta</taxon>
        <taxon>Spermatophyta</taxon>
        <taxon>Magnoliopsida</taxon>
        <taxon>eudicotyledons</taxon>
        <taxon>Gunneridae</taxon>
        <taxon>Pentapetalae</taxon>
        <taxon>rosids</taxon>
        <taxon>fabids</taxon>
        <taxon>Rosales</taxon>
        <taxon>Rhamnaceae</taxon>
        <taxon>Paliureae</taxon>
        <taxon>Ziziphus</taxon>
    </lineage>
</organism>
<feature type="signal peptide" evidence="8">
    <location>
        <begin position="1"/>
        <end position="27"/>
    </location>
</feature>
<evidence type="ECO:0000256" key="7">
    <source>
        <dbReference type="SAM" id="MobiDB-lite"/>
    </source>
</evidence>
<feature type="compositionally biased region" description="Polar residues" evidence="7">
    <location>
        <begin position="159"/>
        <end position="174"/>
    </location>
</feature>
<evidence type="ECO:0000256" key="3">
    <source>
        <dbReference type="ARBA" id="ARBA00022448"/>
    </source>
</evidence>
<dbReference type="SUPFAM" id="SSF47699">
    <property type="entry name" value="Bifunctional inhibitor/lipid-transfer protein/seed storage 2S albumin"/>
    <property type="match status" value="1"/>
</dbReference>
<protein>
    <recommendedName>
        <fullName evidence="6">Non-specific lipid-transfer protein</fullName>
    </recommendedName>
</protein>
<feature type="region of interest" description="Disordered" evidence="7">
    <location>
        <begin position="159"/>
        <end position="179"/>
    </location>
</feature>
<dbReference type="AlphaFoldDB" id="A0A978UIW8"/>
<evidence type="ECO:0000259" key="9">
    <source>
        <dbReference type="SMART" id="SM00499"/>
    </source>
</evidence>
<comment type="function">
    <text evidence="1 6">Plant non-specific lipid-transfer proteins transfer phospholipids as well as galactolipids across membranes. May play a role in wax or cutin deposition in the cell walls of expanding epidermal cells and certain secretory tissues.</text>
</comment>
<dbReference type="PRINTS" id="PR00382">
    <property type="entry name" value="LIPIDTRNSFER"/>
</dbReference>
<accession>A0A978UIW8</accession>
<feature type="domain" description="Bifunctional inhibitor/plant lipid transfer protein/seed storage helical" evidence="9">
    <location>
        <begin position="32"/>
        <end position="118"/>
    </location>
</feature>
<dbReference type="EMBL" id="JAEACU010000011">
    <property type="protein sequence ID" value="KAH7514749.1"/>
    <property type="molecule type" value="Genomic_DNA"/>
</dbReference>
<evidence type="ECO:0000256" key="1">
    <source>
        <dbReference type="ARBA" id="ARBA00003211"/>
    </source>
</evidence>
<dbReference type="Gene3D" id="1.10.110.10">
    <property type="entry name" value="Plant lipid-transfer and hydrophobic proteins"/>
    <property type="match status" value="1"/>
</dbReference>
<evidence type="ECO:0000256" key="8">
    <source>
        <dbReference type="SAM" id="SignalP"/>
    </source>
</evidence>
<keyword evidence="8" id="KW-0732">Signal</keyword>
<evidence type="ECO:0000256" key="2">
    <source>
        <dbReference type="ARBA" id="ARBA00009748"/>
    </source>
</evidence>
<dbReference type="GO" id="GO:0008289">
    <property type="term" value="F:lipid binding"/>
    <property type="evidence" value="ECO:0007669"/>
    <property type="project" value="UniProtKB-KW"/>
</dbReference>
<dbReference type="SMART" id="SM00499">
    <property type="entry name" value="AAI"/>
    <property type="match status" value="1"/>
</dbReference>
<dbReference type="InterPro" id="IPR016140">
    <property type="entry name" value="Bifunc_inhib/LTP/seed_store"/>
</dbReference>
<dbReference type="Proteomes" id="UP000813462">
    <property type="component" value="Unassembled WGS sequence"/>
</dbReference>
<gene>
    <name evidence="10" type="ORF">FEM48_Zijuj11G0123600</name>
</gene>
<dbReference type="PANTHER" id="PTHR33076">
    <property type="entry name" value="NON-SPECIFIC LIPID-TRANSFER PROTEIN 2-RELATED"/>
    <property type="match status" value="1"/>
</dbReference>
<reference evidence="10" key="1">
    <citation type="journal article" date="2021" name="Front. Plant Sci.">
        <title>Chromosome-Scale Genome Assembly for Chinese Sour Jujube and Insights Into Its Genome Evolution and Domestication Signature.</title>
        <authorList>
            <person name="Shen L.-Y."/>
            <person name="Luo H."/>
            <person name="Wang X.-L."/>
            <person name="Wang X.-M."/>
            <person name="Qiu X.-J."/>
            <person name="Liu H."/>
            <person name="Zhou S.-S."/>
            <person name="Jia K.-H."/>
            <person name="Nie S."/>
            <person name="Bao Y.-T."/>
            <person name="Zhang R.-G."/>
            <person name="Yun Q.-Z."/>
            <person name="Chai Y.-H."/>
            <person name="Lu J.-Y."/>
            <person name="Li Y."/>
            <person name="Zhao S.-W."/>
            <person name="Mao J.-F."/>
            <person name="Jia S.-G."/>
            <person name="Mao Y.-M."/>
        </authorList>
    </citation>
    <scope>NUCLEOTIDE SEQUENCE</scope>
    <source>
        <strain evidence="10">AT0</strain>
        <tissue evidence="10">Leaf</tissue>
    </source>
</reference>
<evidence type="ECO:0000313" key="10">
    <source>
        <dbReference type="EMBL" id="KAH7514749.1"/>
    </source>
</evidence>
<evidence type="ECO:0000256" key="6">
    <source>
        <dbReference type="RuleBase" id="RU000628"/>
    </source>
</evidence>